<dbReference type="VEuPathDB" id="TriTrypDB:ADEAN_000615700"/>
<evidence type="ECO:0000313" key="3">
    <source>
        <dbReference type="Proteomes" id="UP000515908"/>
    </source>
</evidence>
<accession>A0A7G2CFV1</accession>
<dbReference type="Proteomes" id="UP000515908">
    <property type="component" value="Chromosome 11"/>
</dbReference>
<keyword evidence="1" id="KW-0472">Membrane</keyword>
<dbReference type="EMBL" id="LR877155">
    <property type="protein sequence ID" value="CAD2218666.1"/>
    <property type="molecule type" value="Genomic_DNA"/>
</dbReference>
<keyword evidence="3" id="KW-1185">Reference proteome</keyword>
<sequence>MSGASALRKLLFAQDEEGEVNRRGYHFSGTYEENLFSCRLDHPGVVQPRSALSVTSTCLAACFVGCLTMKTRNKEKWWFGLFLLCGVYYNALKAHKVGNGLVGHQGGFFAAGMGAIGCACRVLVRSGSRRNNLLLFSVFTSLMWYEVGRFHLWSEHVSEYKREVFPERSHDLLSEYVPDTMVVEFLPYRSIS</sequence>
<reference evidence="2 3" key="1">
    <citation type="submission" date="2020-08" db="EMBL/GenBank/DDBJ databases">
        <authorList>
            <person name="Newling K."/>
            <person name="Davey J."/>
            <person name="Forrester S."/>
        </authorList>
    </citation>
    <scope>NUCLEOTIDE SEQUENCE [LARGE SCALE GENOMIC DNA]</scope>
    <source>
        <strain evidence="3">Crithidia deanei Carvalho (ATCC PRA-265)</strain>
    </source>
</reference>
<protein>
    <submittedName>
        <fullName evidence="2">Uncharacterized protein</fullName>
    </submittedName>
</protein>
<feature type="transmembrane region" description="Helical" evidence="1">
    <location>
        <begin position="76"/>
        <end position="92"/>
    </location>
</feature>
<evidence type="ECO:0000256" key="1">
    <source>
        <dbReference type="SAM" id="Phobius"/>
    </source>
</evidence>
<evidence type="ECO:0000313" key="2">
    <source>
        <dbReference type="EMBL" id="CAD2218666.1"/>
    </source>
</evidence>
<keyword evidence="1" id="KW-1133">Transmembrane helix</keyword>
<proteinExistence type="predicted"/>
<name>A0A7G2CFV1_9TRYP</name>
<dbReference type="OrthoDB" id="274860at2759"/>
<organism evidence="2 3">
    <name type="scientific">Angomonas deanei</name>
    <dbReference type="NCBI Taxonomy" id="59799"/>
    <lineage>
        <taxon>Eukaryota</taxon>
        <taxon>Discoba</taxon>
        <taxon>Euglenozoa</taxon>
        <taxon>Kinetoplastea</taxon>
        <taxon>Metakinetoplastina</taxon>
        <taxon>Trypanosomatida</taxon>
        <taxon>Trypanosomatidae</taxon>
        <taxon>Strigomonadinae</taxon>
        <taxon>Angomonas</taxon>
    </lineage>
</organism>
<dbReference type="AlphaFoldDB" id="A0A7G2CFV1"/>
<keyword evidence="1" id="KW-0812">Transmembrane</keyword>
<gene>
    <name evidence="2" type="ORF">ADEAN_000615700</name>
</gene>
<feature type="transmembrane region" description="Helical" evidence="1">
    <location>
        <begin position="104"/>
        <end position="124"/>
    </location>
</feature>